<evidence type="ECO:0000256" key="4">
    <source>
        <dbReference type="ARBA" id="ARBA00022989"/>
    </source>
</evidence>
<sequence>MEQRAPDAPTELPSRAWRAVLRNSLREFKNDELADRAAALTYYGVLALFPALLVLVSLLGIAGGSATARVMDNLRRLAPGSTRDLLVQAVEQLQGRSGLGSVRCRRAGSRLRRGLAWNEVPESCAAVVGSGADAIRPSVPILPV</sequence>
<gene>
    <name evidence="7" type="ORF">B7C42_07000</name>
</gene>
<feature type="transmembrane region" description="Helical" evidence="6">
    <location>
        <begin position="40"/>
        <end position="66"/>
    </location>
</feature>
<evidence type="ECO:0000256" key="2">
    <source>
        <dbReference type="ARBA" id="ARBA00022475"/>
    </source>
</evidence>
<reference evidence="7 8" key="1">
    <citation type="submission" date="2017-07" db="EMBL/GenBank/DDBJ databases">
        <title>First draft Genome Sequence of Nocardia cerradoensis isolated from human infection.</title>
        <authorList>
            <person name="Carrasco G."/>
        </authorList>
    </citation>
    <scope>NUCLEOTIDE SEQUENCE [LARGE SCALE GENOMIC DNA]</scope>
    <source>
        <strain evidence="7 8">CNM20130759</strain>
    </source>
</reference>
<dbReference type="PANTHER" id="PTHR30213">
    <property type="entry name" value="INNER MEMBRANE PROTEIN YHJD"/>
    <property type="match status" value="1"/>
</dbReference>
<evidence type="ECO:0000256" key="6">
    <source>
        <dbReference type="SAM" id="Phobius"/>
    </source>
</evidence>
<dbReference type="RefSeq" id="WP_223273857.1">
    <property type="nucleotide sequence ID" value="NZ_NGAF01000025.1"/>
</dbReference>
<comment type="caution">
    <text evidence="7">The sequence shown here is derived from an EMBL/GenBank/DDBJ whole genome shotgun (WGS) entry which is preliminary data.</text>
</comment>
<protein>
    <submittedName>
        <fullName evidence="7">Uncharacterized protein</fullName>
    </submittedName>
</protein>
<dbReference type="GO" id="GO:0005886">
    <property type="term" value="C:plasma membrane"/>
    <property type="evidence" value="ECO:0007669"/>
    <property type="project" value="UniProtKB-SubCell"/>
</dbReference>
<evidence type="ECO:0000256" key="5">
    <source>
        <dbReference type="ARBA" id="ARBA00023136"/>
    </source>
</evidence>
<dbReference type="AlphaFoldDB" id="A0A231GWB5"/>
<dbReference type="Pfam" id="PF03631">
    <property type="entry name" value="Virul_fac_BrkB"/>
    <property type="match status" value="1"/>
</dbReference>
<accession>A0A231GWB5</accession>
<keyword evidence="2" id="KW-1003">Cell membrane</keyword>
<evidence type="ECO:0000313" key="8">
    <source>
        <dbReference type="Proteomes" id="UP000215506"/>
    </source>
</evidence>
<dbReference type="Proteomes" id="UP000215506">
    <property type="component" value="Unassembled WGS sequence"/>
</dbReference>
<evidence type="ECO:0000256" key="3">
    <source>
        <dbReference type="ARBA" id="ARBA00022692"/>
    </source>
</evidence>
<evidence type="ECO:0000256" key="1">
    <source>
        <dbReference type="ARBA" id="ARBA00004651"/>
    </source>
</evidence>
<evidence type="ECO:0000313" key="7">
    <source>
        <dbReference type="EMBL" id="OXR40865.1"/>
    </source>
</evidence>
<name>A0A231GWB5_9NOCA</name>
<comment type="subcellular location">
    <subcellularLocation>
        <location evidence="1">Cell membrane</location>
        <topology evidence="1">Multi-pass membrane protein</topology>
    </subcellularLocation>
</comment>
<organism evidence="7 8">
    <name type="scientific">Nocardia cerradoensis</name>
    <dbReference type="NCBI Taxonomy" id="85688"/>
    <lineage>
        <taxon>Bacteria</taxon>
        <taxon>Bacillati</taxon>
        <taxon>Actinomycetota</taxon>
        <taxon>Actinomycetes</taxon>
        <taxon>Mycobacteriales</taxon>
        <taxon>Nocardiaceae</taxon>
        <taxon>Nocardia</taxon>
    </lineage>
</organism>
<keyword evidence="4 6" id="KW-1133">Transmembrane helix</keyword>
<dbReference type="PANTHER" id="PTHR30213:SF0">
    <property type="entry name" value="UPF0761 MEMBRANE PROTEIN YIHY"/>
    <property type="match status" value="1"/>
</dbReference>
<keyword evidence="8" id="KW-1185">Reference proteome</keyword>
<dbReference type="EMBL" id="NGAF01000025">
    <property type="protein sequence ID" value="OXR40865.1"/>
    <property type="molecule type" value="Genomic_DNA"/>
</dbReference>
<keyword evidence="5 6" id="KW-0472">Membrane</keyword>
<dbReference type="InterPro" id="IPR017039">
    <property type="entry name" value="Virul_fac_BrkB"/>
</dbReference>
<keyword evidence="3 6" id="KW-0812">Transmembrane</keyword>
<proteinExistence type="predicted"/>